<feature type="compositionally biased region" description="Low complexity" evidence="3">
    <location>
        <begin position="270"/>
        <end position="293"/>
    </location>
</feature>
<protein>
    <recommendedName>
        <fullName evidence="4">DH domain-containing protein</fullName>
    </recommendedName>
</protein>
<feature type="compositionally biased region" description="Polar residues" evidence="3">
    <location>
        <begin position="79"/>
        <end position="104"/>
    </location>
</feature>
<sequence length="1238" mass="131512">MKAFLHRLRSKEKDSRESRLDKEKPLEARPYEKPSPTLLPVIPPPFKQGDDFFADPALLSDRTSGPQQGNAITRALSAHNRTNNSNHPSNITSNSSRPQSQLDISMQKPLPPISPVALSMIRDEPSSGNRRSQEGNRSSNLSSSPVTPRVGGSRSRGDPDSQGRSTLSKQSQSTSSHLNSMTTDDTSITGGSSAGATQTQNPTSPAAGATGPKKVAFISPPPTPGGLSISTALPDMVADLNSDNGGGSNPTSPPAHHQHTNSVSKSITGSTKDASALDTSTDSTASLALKSAAPVTTTPSGRSSTTNLASKASTSKSSPSSASTPRGVTSPFGARAVGTPVPQSAPARSQSRTDFAQSTVSFRSGTPYSYLSGKSTTIQPPSSWSEAAEEDLVSNLGPRERTRQEVLWEIVTSEQRYVSDLIKLKETFIDPLLHPYATSAPPFASDDPFFRAASPTESIEHLPIASRFLASPTPGQKPPGENVAGIGTVGYSRQRTASEGPRSASRQQQDDAQSIGSADDDGDDKLGRLGSSVPYLGGLKGAFKDRVRLGSGNSGKSPPMTGANSPYGKSGGSKSKLSGSARSSAAPVPSRSHQSLPPPSRNPGVPGATGSRQSLLEGSETIREGAATSMSVRTSDTKKWASSTTVGNTASRMFGNRKLSKVPPILEGSSSLLVSEGIEGLAIPTHLLPPDLRICLEVLEESLKGHMTLFEGLRKRYDEQYPLVRSLADVFVANSHILKGYATYVLHLERALEQVDNALLTPETSKKPKNQGAADWAKVCRLFKRLEEIASDKGETGLAISLSKPFQRLLKYPLMFQNLLFHTDPSTFEYEATLEMVGEVERIVRSIEDEKIQKEERDKTRDIFARIEGLEKVKLLAVPKPSRMLIEEKQIIGVEPSIPEAGGKGLMTMSQISASSASGKNVRTKSSFKRLSDVLGQTGGKNGVGGKNDLWLVRFNDVVLRCQRTGTTSLPLATGPSSGSRTSSMPDLGAGKAKYATTGRRASQLKPRNLYKFLKIETWVIGNAPKSRPGMVSMEDISRSRSSGIVAIEPVKSGETDDEDGNDSDDSDRKSKMSFSYWGADKITVDPVAAAKAQARAAAQRASSTTGKRSSLAPTAYLRPEPAAKAKFGHRLRNSEADEDLPNSLRSSARRGVSTSSASGSRRVAAASIDDTTTSVGSRKPAWNSKTSSPSAPGGVRRVREQSITSTSSAAAARLKAASPAPTEDSGVVWIDPSVNRF</sequence>
<dbReference type="Pfam" id="PF00621">
    <property type="entry name" value="RhoGEF"/>
    <property type="match status" value="1"/>
</dbReference>
<reference evidence="5 6" key="1">
    <citation type="submission" date="2014-04" db="EMBL/GenBank/DDBJ databases">
        <authorList>
            <consortium name="DOE Joint Genome Institute"/>
            <person name="Kuo A."/>
            <person name="Girlanda M."/>
            <person name="Perotto S."/>
            <person name="Kohler A."/>
            <person name="Nagy L.G."/>
            <person name="Floudas D."/>
            <person name="Copeland A."/>
            <person name="Barry K.W."/>
            <person name="Cichocki N."/>
            <person name="Veneault-Fourrey C."/>
            <person name="LaButti K."/>
            <person name="Lindquist E.A."/>
            <person name="Lipzen A."/>
            <person name="Lundell T."/>
            <person name="Morin E."/>
            <person name="Murat C."/>
            <person name="Sun H."/>
            <person name="Tunlid A."/>
            <person name="Henrissat B."/>
            <person name="Grigoriev I.V."/>
            <person name="Hibbett D.S."/>
            <person name="Martin F."/>
            <person name="Nordberg H.P."/>
            <person name="Cantor M.N."/>
            <person name="Hua S.X."/>
        </authorList>
    </citation>
    <scope>NUCLEOTIDE SEQUENCE [LARGE SCALE GENOMIC DNA]</scope>
    <source>
        <strain evidence="5 6">MUT 4182</strain>
    </source>
</reference>
<dbReference type="STRING" id="1051891.A0A0C3QVB8"/>
<feature type="compositionally biased region" description="Low complexity" evidence="3">
    <location>
        <begin position="165"/>
        <end position="200"/>
    </location>
</feature>
<dbReference type="Gene3D" id="1.20.900.10">
    <property type="entry name" value="Dbl homology (DH) domain"/>
    <property type="match status" value="2"/>
</dbReference>
<feature type="compositionally biased region" description="Acidic residues" evidence="3">
    <location>
        <begin position="1056"/>
        <end position="1066"/>
    </location>
</feature>
<accession>A0A0C3QVB8</accession>
<feature type="compositionally biased region" description="Low complexity" evidence="3">
    <location>
        <begin position="303"/>
        <end position="325"/>
    </location>
</feature>
<dbReference type="InterPro" id="IPR035899">
    <property type="entry name" value="DBL_dom_sf"/>
</dbReference>
<feature type="compositionally biased region" description="Polar residues" evidence="3">
    <location>
        <begin position="968"/>
        <end position="985"/>
    </location>
</feature>
<organism evidence="5 6">
    <name type="scientific">Tulasnella calospora MUT 4182</name>
    <dbReference type="NCBI Taxonomy" id="1051891"/>
    <lineage>
        <taxon>Eukaryota</taxon>
        <taxon>Fungi</taxon>
        <taxon>Dikarya</taxon>
        <taxon>Basidiomycota</taxon>
        <taxon>Agaricomycotina</taxon>
        <taxon>Agaricomycetes</taxon>
        <taxon>Cantharellales</taxon>
        <taxon>Tulasnellaceae</taxon>
        <taxon>Tulasnella</taxon>
    </lineage>
</organism>
<dbReference type="GO" id="GO:0035025">
    <property type="term" value="P:positive regulation of Rho protein signal transduction"/>
    <property type="evidence" value="ECO:0007669"/>
    <property type="project" value="TreeGrafter"/>
</dbReference>
<feature type="region of interest" description="Disordered" evidence="3">
    <location>
        <begin position="1"/>
        <end position="358"/>
    </location>
</feature>
<feature type="compositionally biased region" description="Polar residues" evidence="3">
    <location>
        <begin position="628"/>
        <end position="645"/>
    </location>
</feature>
<keyword evidence="2" id="KW-0963">Cytoplasm</keyword>
<feature type="compositionally biased region" description="Basic and acidic residues" evidence="3">
    <location>
        <begin position="11"/>
        <end position="32"/>
    </location>
</feature>
<feature type="compositionally biased region" description="Polar residues" evidence="3">
    <location>
        <begin position="61"/>
        <end position="71"/>
    </location>
</feature>
<evidence type="ECO:0000313" key="6">
    <source>
        <dbReference type="Proteomes" id="UP000054248"/>
    </source>
</evidence>
<dbReference type="PROSITE" id="PS50010">
    <property type="entry name" value="DH_2"/>
    <property type="match status" value="1"/>
</dbReference>
<proteinExistence type="predicted"/>
<reference evidence="6" key="2">
    <citation type="submission" date="2015-01" db="EMBL/GenBank/DDBJ databases">
        <title>Evolutionary Origins and Diversification of the Mycorrhizal Mutualists.</title>
        <authorList>
            <consortium name="DOE Joint Genome Institute"/>
            <consortium name="Mycorrhizal Genomics Consortium"/>
            <person name="Kohler A."/>
            <person name="Kuo A."/>
            <person name="Nagy L.G."/>
            <person name="Floudas D."/>
            <person name="Copeland A."/>
            <person name="Barry K.W."/>
            <person name="Cichocki N."/>
            <person name="Veneault-Fourrey C."/>
            <person name="LaButti K."/>
            <person name="Lindquist E.A."/>
            <person name="Lipzen A."/>
            <person name="Lundell T."/>
            <person name="Morin E."/>
            <person name="Murat C."/>
            <person name="Riley R."/>
            <person name="Ohm R."/>
            <person name="Sun H."/>
            <person name="Tunlid A."/>
            <person name="Henrissat B."/>
            <person name="Grigoriev I.V."/>
            <person name="Hibbett D.S."/>
            <person name="Martin F."/>
        </authorList>
    </citation>
    <scope>NUCLEOTIDE SEQUENCE [LARGE SCALE GENOMIC DNA]</scope>
    <source>
        <strain evidence="6">MUT 4182</strain>
    </source>
</reference>
<dbReference type="PANTHER" id="PTHR46006">
    <property type="entry name" value="RHO GUANINE NUCLEOTIDE EXCHANGE FACTOR AT 64C, ISOFORM A"/>
    <property type="match status" value="1"/>
</dbReference>
<feature type="compositionally biased region" description="Polar residues" evidence="3">
    <location>
        <begin position="126"/>
        <end position="146"/>
    </location>
</feature>
<feature type="compositionally biased region" description="Polar residues" evidence="3">
    <location>
        <begin position="260"/>
        <end position="269"/>
    </location>
</feature>
<dbReference type="SUPFAM" id="SSF48065">
    <property type="entry name" value="DBL homology domain (DH-domain)"/>
    <property type="match status" value="1"/>
</dbReference>
<dbReference type="InterPro" id="IPR000219">
    <property type="entry name" value="DH_dom"/>
</dbReference>
<dbReference type="SMART" id="SM00325">
    <property type="entry name" value="RhoGEF"/>
    <property type="match status" value="1"/>
</dbReference>
<evidence type="ECO:0000259" key="4">
    <source>
        <dbReference type="PROSITE" id="PS50010"/>
    </source>
</evidence>
<keyword evidence="6" id="KW-1185">Reference proteome</keyword>
<feature type="region of interest" description="Disordered" evidence="3">
    <location>
        <begin position="371"/>
        <end position="397"/>
    </location>
</feature>
<dbReference type="AlphaFoldDB" id="A0A0C3QVB8"/>
<name>A0A0C3QVB8_9AGAM</name>
<feature type="compositionally biased region" description="Low complexity" evidence="3">
    <location>
        <begin position="1203"/>
        <end position="1223"/>
    </location>
</feature>
<comment type="subcellular location">
    <subcellularLocation>
        <location evidence="1">Cytoplasm</location>
    </subcellularLocation>
</comment>
<dbReference type="InterPro" id="IPR051480">
    <property type="entry name" value="Endocytic_GEF_Adapter"/>
</dbReference>
<evidence type="ECO:0000256" key="3">
    <source>
        <dbReference type="SAM" id="MobiDB-lite"/>
    </source>
</evidence>
<evidence type="ECO:0000256" key="2">
    <source>
        <dbReference type="ARBA" id="ARBA00022490"/>
    </source>
</evidence>
<evidence type="ECO:0000313" key="5">
    <source>
        <dbReference type="EMBL" id="KIO32564.1"/>
    </source>
</evidence>
<dbReference type="HOGENOM" id="CLU_007379_0_0_1"/>
<dbReference type="GO" id="GO:0005737">
    <property type="term" value="C:cytoplasm"/>
    <property type="evidence" value="ECO:0007669"/>
    <property type="project" value="UniProtKB-SubCell"/>
</dbReference>
<feature type="region of interest" description="Disordered" evidence="3">
    <location>
        <begin position="1025"/>
        <end position="1071"/>
    </location>
</feature>
<dbReference type="GO" id="GO:0005085">
    <property type="term" value="F:guanyl-nucleotide exchange factor activity"/>
    <property type="evidence" value="ECO:0007669"/>
    <property type="project" value="InterPro"/>
</dbReference>
<feature type="region of interest" description="Disordered" evidence="3">
    <location>
        <begin position="493"/>
        <end position="645"/>
    </location>
</feature>
<feature type="compositionally biased region" description="Polar residues" evidence="3">
    <location>
        <begin position="371"/>
        <end position="385"/>
    </location>
</feature>
<dbReference type="OrthoDB" id="1716625at2759"/>
<feature type="domain" description="DH" evidence="4">
    <location>
        <begin position="402"/>
        <end position="850"/>
    </location>
</feature>
<feature type="region of interest" description="Disordered" evidence="3">
    <location>
        <begin position="1099"/>
        <end position="1238"/>
    </location>
</feature>
<dbReference type="EMBL" id="KN822954">
    <property type="protein sequence ID" value="KIO32564.1"/>
    <property type="molecule type" value="Genomic_DNA"/>
</dbReference>
<feature type="compositionally biased region" description="Polar residues" evidence="3">
    <location>
        <begin position="346"/>
        <end position="358"/>
    </location>
</feature>
<feature type="compositionally biased region" description="Basic residues" evidence="3">
    <location>
        <begin position="1"/>
        <end position="10"/>
    </location>
</feature>
<dbReference type="Proteomes" id="UP000054248">
    <property type="component" value="Unassembled WGS sequence"/>
</dbReference>
<evidence type="ECO:0000256" key="1">
    <source>
        <dbReference type="ARBA" id="ARBA00004496"/>
    </source>
</evidence>
<feature type="region of interest" description="Disordered" evidence="3">
    <location>
        <begin position="968"/>
        <end position="988"/>
    </location>
</feature>
<feature type="compositionally biased region" description="Low complexity" evidence="3">
    <location>
        <begin position="1146"/>
        <end position="1168"/>
    </location>
</feature>
<dbReference type="PANTHER" id="PTHR46006:SF7">
    <property type="entry name" value="DH DOMAIN-CONTAINING PROTEIN"/>
    <property type="match status" value="1"/>
</dbReference>
<feature type="compositionally biased region" description="Low complexity" evidence="3">
    <location>
        <begin position="572"/>
        <end position="592"/>
    </location>
</feature>
<feature type="compositionally biased region" description="Low complexity" evidence="3">
    <location>
        <begin position="502"/>
        <end position="517"/>
    </location>
</feature>
<feature type="compositionally biased region" description="Polar residues" evidence="3">
    <location>
        <begin position="1103"/>
        <end position="1113"/>
    </location>
</feature>
<gene>
    <name evidence="5" type="ORF">M407DRAFT_105489</name>
</gene>